<name>A0A8T2BTB7_ARASU</name>
<proteinExistence type="predicted"/>
<dbReference type="AlphaFoldDB" id="A0A8T2BTB7"/>
<gene>
    <name evidence="2" type="ORF">ISN44_As07g012030</name>
</gene>
<keyword evidence="3" id="KW-1185">Reference proteome</keyword>
<feature type="compositionally biased region" description="Basic and acidic residues" evidence="1">
    <location>
        <begin position="208"/>
        <end position="229"/>
    </location>
</feature>
<feature type="region of interest" description="Disordered" evidence="1">
    <location>
        <begin position="1"/>
        <end position="22"/>
    </location>
</feature>
<dbReference type="EMBL" id="JAEFBJ010000007">
    <property type="protein sequence ID" value="KAG7588882.1"/>
    <property type="molecule type" value="Genomic_DNA"/>
</dbReference>
<evidence type="ECO:0000256" key="1">
    <source>
        <dbReference type="SAM" id="MobiDB-lite"/>
    </source>
</evidence>
<feature type="region of interest" description="Disordered" evidence="1">
    <location>
        <begin position="202"/>
        <end position="229"/>
    </location>
</feature>
<reference evidence="2 3" key="1">
    <citation type="submission" date="2020-12" db="EMBL/GenBank/DDBJ databases">
        <title>Concerted genomic and epigenomic changes stabilize Arabidopsis allopolyploids.</title>
        <authorList>
            <person name="Chen Z."/>
        </authorList>
    </citation>
    <scope>NUCLEOTIDE SEQUENCE [LARGE SCALE GENOMIC DNA]</scope>
    <source>
        <strain evidence="2">As9502</strain>
        <tissue evidence="2">Leaf</tissue>
    </source>
</reference>
<accession>A0A8T2BTB7</accession>
<feature type="region of interest" description="Disordered" evidence="1">
    <location>
        <begin position="481"/>
        <end position="500"/>
    </location>
</feature>
<evidence type="ECO:0000313" key="3">
    <source>
        <dbReference type="Proteomes" id="UP000694251"/>
    </source>
</evidence>
<protein>
    <submittedName>
        <fullName evidence="2">Uncharacterized protein</fullName>
    </submittedName>
</protein>
<dbReference type="OrthoDB" id="1750920at2759"/>
<organism evidence="2 3">
    <name type="scientific">Arabidopsis suecica</name>
    <name type="common">Swedish thale-cress</name>
    <name type="synonym">Cardaminopsis suecica</name>
    <dbReference type="NCBI Taxonomy" id="45249"/>
    <lineage>
        <taxon>Eukaryota</taxon>
        <taxon>Viridiplantae</taxon>
        <taxon>Streptophyta</taxon>
        <taxon>Embryophyta</taxon>
        <taxon>Tracheophyta</taxon>
        <taxon>Spermatophyta</taxon>
        <taxon>Magnoliopsida</taxon>
        <taxon>eudicotyledons</taxon>
        <taxon>Gunneridae</taxon>
        <taxon>Pentapetalae</taxon>
        <taxon>rosids</taxon>
        <taxon>malvids</taxon>
        <taxon>Brassicales</taxon>
        <taxon>Brassicaceae</taxon>
        <taxon>Camelineae</taxon>
        <taxon>Arabidopsis</taxon>
    </lineage>
</organism>
<comment type="caution">
    <text evidence="2">The sequence shown here is derived from an EMBL/GenBank/DDBJ whole genome shotgun (WGS) entry which is preliminary data.</text>
</comment>
<dbReference type="Proteomes" id="UP000694251">
    <property type="component" value="Chromosome 7"/>
</dbReference>
<sequence>MNSDPDRPESPTYDEKGSSKDECTCPNDIAGPHYMSTCTLQSLERLRELCWIPPDIMAESMMPGPTEFPEDHRPGYFCVYEIYFKGCSQGRENGPKDLAGKERERTFKLNQLGELDKMDELASSARGVRSSGYQRMVTIGQRVDKAERLRSERTSKGLTITITTKTSPQTLYEVVGRKGGAARRVSRKSERILRASTKLMRMLPPDPTTDRQTDRIGQTDRQTDRIGQTDHQTDWLGQTDRWTDRSDLTRRQIRGAVAGGSIVEIRWKLQESSTIQLMDWIDSSIMGSMDRAYVWRTDGPMSQELDSATVNQGKRTIPNLYRRDLDQWGWLDEWLSNDRDWSINTRLVKNRCTNGIRGSAGKRHERASMVAGRRDVRDGTLQVGIRACLILGWISAREKVMIHPNPAVRSPFQAASVLQVMNRGSDRFCISVSPIGRIGGFVSWARNHSFAWLIAWERTSIGWKCLSLKILLLRAVHIDQNTHGESDPSPKPIGGRQVSNLDVSNPALKYEIRFRFKEDVHGKDSQTLLAKSQVKKRWVTYSSSASQWIHFALSKMV</sequence>
<evidence type="ECO:0000313" key="2">
    <source>
        <dbReference type="EMBL" id="KAG7588882.1"/>
    </source>
</evidence>